<protein>
    <submittedName>
        <fullName evidence="1">Uncharacterized protein</fullName>
    </submittedName>
</protein>
<keyword evidence="2" id="KW-1185">Reference proteome</keyword>
<evidence type="ECO:0000313" key="2">
    <source>
        <dbReference type="Proteomes" id="UP000310017"/>
    </source>
</evidence>
<organism evidence="1 2">
    <name type="scientific">Aggregatimonas sangjinii</name>
    <dbReference type="NCBI Taxonomy" id="2583587"/>
    <lineage>
        <taxon>Bacteria</taxon>
        <taxon>Pseudomonadati</taxon>
        <taxon>Bacteroidota</taxon>
        <taxon>Flavobacteriia</taxon>
        <taxon>Flavobacteriales</taxon>
        <taxon>Flavobacteriaceae</taxon>
        <taxon>Aggregatimonas</taxon>
    </lineage>
</organism>
<proteinExistence type="predicted"/>
<dbReference type="KEGG" id="asag:FGM00_08370"/>
<evidence type="ECO:0000313" key="1">
    <source>
        <dbReference type="EMBL" id="QCX00117.1"/>
    </source>
</evidence>
<dbReference type="RefSeq" id="WP_138852464.1">
    <property type="nucleotide sequence ID" value="NZ_CP040710.1"/>
</dbReference>
<dbReference type="Proteomes" id="UP000310017">
    <property type="component" value="Chromosome"/>
</dbReference>
<gene>
    <name evidence="1" type="ORF">FGM00_08370</name>
</gene>
<dbReference type="EMBL" id="CP040710">
    <property type="protein sequence ID" value="QCX00117.1"/>
    <property type="molecule type" value="Genomic_DNA"/>
</dbReference>
<accession>A0A5B7SNL8</accession>
<name>A0A5B7SNL8_9FLAO</name>
<dbReference type="OrthoDB" id="1433492at2"/>
<dbReference type="AlphaFoldDB" id="A0A5B7SNL8"/>
<sequence length="333" mass="38461">MAVAIKMNKGKKVSQIVTRSCNDYLIEFLQSKNTFLKLYGNLEKAMTSALPENVGENCRKCKPELFDKDSFPKEAGVTVLGNCDFYRSQMGVTYLLAANEFIRIIKSNELLFQNKIFLKKLTFQFFACFGYIKGKGIMVFDLSKLCNKLLENGFMLISAIFSKSDSLKNLNIINDTIDSIDTSLVKIKLYNSEDLSRLELQREFFSKKKEFYKEKLWLDQYAKPSRPKNFGGIVSARPNRTDIAYYCYYTSETKELKTNNLFPTKKAWKEIGELFGKDDTNIQKAYNKIYSSKTERLKNTKTRNIEYVLDNMLATYPKAKKLALDELKLAIID</sequence>
<reference evidence="1 2" key="1">
    <citation type="submission" date="2019-05" db="EMBL/GenBank/DDBJ databases">
        <title>Genome sequencing of F202Z8.</title>
        <authorList>
            <person name="Kwon Y.M."/>
        </authorList>
    </citation>
    <scope>NUCLEOTIDE SEQUENCE [LARGE SCALE GENOMIC DNA]</scope>
    <source>
        <strain evidence="1 2">F202Z8</strain>
    </source>
</reference>